<dbReference type="Pfam" id="PF01145">
    <property type="entry name" value="Band_7"/>
    <property type="match status" value="1"/>
</dbReference>
<dbReference type="GO" id="GO:0005886">
    <property type="term" value="C:plasma membrane"/>
    <property type="evidence" value="ECO:0007669"/>
    <property type="project" value="InterPro"/>
</dbReference>
<feature type="domain" description="Band 7" evidence="3">
    <location>
        <begin position="30"/>
        <end position="187"/>
    </location>
</feature>
<gene>
    <name evidence="4" type="ORF">HARCEL1_09290</name>
</gene>
<dbReference type="InterPro" id="IPR036013">
    <property type="entry name" value="Band_7/SPFH_dom_sf"/>
</dbReference>
<dbReference type="InterPro" id="IPR001972">
    <property type="entry name" value="Stomatin_HflK_fam"/>
</dbReference>
<dbReference type="Gene3D" id="3.30.479.30">
    <property type="entry name" value="Band 7 domain"/>
    <property type="match status" value="1"/>
</dbReference>
<keyword evidence="2" id="KW-1133">Transmembrane helix</keyword>
<dbReference type="InterPro" id="IPR043202">
    <property type="entry name" value="Band-7_stomatin-like"/>
</dbReference>
<feature type="transmembrane region" description="Helical" evidence="2">
    <location>
        <begin position="12"/>
        <end position="35"/>
    </location>
</feature>
<accession>A0A2R4X269</accession>
<organism evidence="4 5">
    <name type="scientific">Halococcoides cellulosivorans</name>
    <dbReference type="NCBI Taxonomy" id="1679096"/>
    <lineage>
        <taxon>Archaea</taxon>
        <taxon>Methanobacteriati</taxon>
        <taxon>Methanobacteriota</taxon>
        <taxon>Stenosarchaea group</taxon>
        <taxon>Halobacteria</taxon>
        <taxon>Halobacteriales</taxon>
        <taxon>Haloarculaceae</taxon>
        <taxon>Halococcoides</taxon>
    </lineage>
</organism>
<dbReference type="SUPFAM" id="SSF117892">
    <property type="entry name" value="Band 7/SPFH domain"/>
    <property type="match status" value="1"/>
</dbReference>
<dbReference type="GeneID" id="36512699"/>
<dbReference type="PANTHER" id="PTHR10264:SF19">
    <property type="entry name" value="AT06885P-RELATED"/>
    <property type="match status" value="1"/>
</dbReference>
<dbReference type="InterPro" id="IPR001107">
    <property type="entry name" value="Band_7"/>
</dbReference>
<reference evidence="4 5" key="1">
    <citation type="submission" date="2018-04" db="EMBL/GenBank/DDBJ databases">
        <title>Halococcoides cellulosivorans gen. nov., sp. nov., an extremely halophilic cellulose-utilizing haloarchaeon from hypersaline lakes.</title>
        <authorList>
            <person name="Sorokin D.Y."/>
            <person name="Toshchakov S.V."/>
            <person name="Samarov N.I."/>
            <person name="Korzhenkov A."/>
            <person name="Kublanov I.V."/>
        </authorList>
    </citation>
    <scope>NUCLEOTIDE SEQUENCE [LARGE SCALE GENOMIC DNA]</scope>
    <source>
        <strain evidence="4 5">HArcel1</strain>
    </source>
</reference>
<dbReference type="AlphaFoldDB" id="A0A2R4X269"/>
<dbReference type="SMART" id="SM00244">
    <property type="entry name" value="PHB"/>
    <property type="match status" value="1"/>
</dbReference>
<dbReference type="Proteomes" id="UP000244727">
    <property type="component" value="Chromosome"/>
</dbReference>
<dbReference type="PRINTS" id="PR00721">
    <property type="entry name" value="STOMATIN"/>
</dbReference>
<keyword evidence="2" id="KW-0812">Transmembrane</keyword>
<dbReference type="RefSeq" id="WP_108382731.1">
    <property type="nucleotide sequence ID" value="NZ_CP028858.1"/>
</dbReference>
<evidence type="ECO:0000313" key="5">
    <source>
        <dbReference type="Proteomes" id="UP000244727"/>
    </source>
</evidence>
<name>A0A2R4X269_9EURY</name>
<evidence type="ECO:0000259" key="3">
    <source>
        <dbReference type="SMART" id="SM00244"/>
    </source>
</evidence>
<protein>
    <recommendedName>
        <fullName evidence="3">Band 7 domain-containing protein</fullName>
    </recommendedName>
</protein>
<dbReference type="KEGG" id="harc:HARCEL1_09290"/>
<proteinExistence type="inferred from homology"/>
<comment type="similarity">
    <text evidence="1">Belongs to the band 7/mec-2 family.</text>
</comment>
<dbReference type="PANTHER" id="PTHR10264">
    <property type="entry name" value="BAND 7 PROTEIN-RELATED"/>
    <property type="match status" value="1"/>
</dbReference>
<keyword evidence="2" id="KW-0472">Membrane</keyword>
<dbReference type="EMBL" id="CP028858">
    <property type="protein sequence ID" value="AWB27892.1"/>
    <property type="molecule type" value="Genomic_DNA"/>
</dbReference>
<evidence type="ECO:0000256" key="1">
    <source>
        <dbReference type="ARBA" id="ARBA00008164"/>
    </source>
</evidence>
<evidence type="ECO:0000256" key="2">
    <source>
        <dbReference type="SAM" id="Phobius"/>
    </source>
</evidence>
<evidence type="ECO:0000313" key="4">
    <source>
        <dbReference type="EMBL" id="AWB27892.1"/>
    </source>
</evidence>
<sequence>MNPLFLAGIPDIAFWGSLGVAALVAIVVPQSLAIIETHENGAVFVLGRYRRILDPGVHLVVPFVSTVERIDMRMQTLEFEEIEARTQDSCEISLDASVYFVVSDPEAAVTEIPDTDDSVAAIAETCVRSVLGEHTGETVATDPVSIQEAVLDELDDAIVDWGFDAEHVEIENVDVEQLVVDRVPVTESDDD</sequence>
<keyword evidence="5" id="KW-1185">Reference proteome</keyword>